<gene>
    <name evidence="1" type="ORF">F3S47_09650</name>
</gene>
<sequence length="118" mass="13599">MAYYLDAERLTFDQVRDLQGLDDSEVERLKKRDDVLRWQRGGQLEFPALQFDPLRRRVHPATSEIMKNRPPKWSSLRVLIGLMQLHRSFGATPAEMLGQADQEVVAAFQRASEPPLHG</sequence>
<accession>A0A5J5GJT1</accession>
<evidence type="ECO:0000313" key="2">
    <source>
        <dbReference type="Proteomes" id="UP000326554"/>
    </source>
</evidence>
<proteinExistence type="predicted"/>
<dbReference type="AlphaFoldDB" id="A0A5J5GJT1"/>
<organism evidence="1 2">
    <name type="scientific">Histidinibacterium aquaticum</name>
    <dbReference type="NCBI Taxonomy" id="2613962"/>
    <lineage>
        <taxon>Bacteria</taxon>
        <taxon>Pseudomonadati</taxon>
        <taxon>Pseudomonadota</taxon>
        <taxon>Alphaproteobacteria</taxon>
        <taxon>Rhodobacterales</taxon>
        <taxon>Paracoccaceae</taxon>
        <taxon>Histidinibacterium</taxon>
    </lineage>
</organism>
<dbReference type="EMBL" id="VYQE01000003">
    <property type="protein sequence ID" value="KAA9007784.1"/>
    <property type="molecule type" value="Genomic_DNA"/>
</dbReference>
<dbReference type="RefSeq" id="WP_150445066.1">
    <property type="nucleotide sequence ID" value="NZ_VYQE01000003.1"/>
</dbReference>
<keyword evidence="2" id="KW-1185">Reference proteome</keyword>
<protein>
    <submittedName>
        <fullName evidence="1">Uncharacterized protein</fullName>
    </submittedName>
</protein>
<evidence type="ECO:0000313" key="1">
    <source>
        <dbReference type="EMBL" id="KAA9007784.1"/>
    </source>
</evidence>
<name>A0A5J5GJT1_9RHOB</name>
<reference evidence="1 2" key="1">
    <citation type="submission" date="2019-09" db="EMBL/GenBank/DDBJ databases">
        <authorList>
            <person name="Park J.-S."/>
            <person name="Choi H.-J."/>
        </authorList>
    </citation>
    <scope>NUCLEOTIDE SEQUENCE [LARGE SCALE GENOMIC DNA]</scope>
    <source>
        <strain evidence="1 2">176SS1-4</strain>
    </source>
</reference>
<dbReference type="Proteomes" id="UP000326554">
    <property type="component" value="Unassembled WGS sequence"/>
</dbReference>
<comment type="caution">
    <text evidence="1">The sequence shown here is derived from an EMBL/GenBank/DDBJ whole genome shotgun (WGS) entry which is preliminary data.</text>
</comment>